<name>A0A6S7FX82_PARCT</name>
<evidence type="ECO:0000313" key="2">
    <source>
        <dbReference type="Proteomes" id="UP001152795"/>
    </source>
</evidence>
<proteinExistence type="predicted"/>
<dbReference type="AlphaFoldDB" id="A0A6S7FX82"/>
<dbReference type="Proteomes" id="UP001152795">
    <property type="component" value="Unassembled WGS sequence"/>
</dbReference>
<keyword evidence="2" id="KW-1185">Reference proteome</keyword>
<evidence type="ECO:0000313" key="1">
    <source>
        <dbReference type="EMBL" id="CAB3982577.1"/>
    </source>
</evidence>
<comment type="caution">
    <text evidence="1">The sequence shown here is derived from an EMBL/GenBank/DDBJ whole genome shotgun (WGS) entry which is preliminary data.</text>
</comment>
<reference evidence="1" key="1">
    <citation type="submission" date="2020-04" db="EMBL/GenBank/DDBJ databases">
        <authorList>
            <person name="Alioto T."/>
            <person name="Alioto T."/>
            <person name="Gomez Garrido J."/>
        </authorList>
    </citation>
    <scope>NUCLEOTIDE SEQUENCE</scope>
    <source>
        <strain evidence="1">A484AB</strain>
    </source>
</reference>
<accession>A0A6S7FX82</accession>
<sequence length="123" mass="13831">MNIHLVLRTPSLGVTADFPYQKQLSRIVDVGGLNIRENVRNVMHRLMNNEVMASMNMKGKGSKYAFGSTKVFQVVVVFPECVVKNQKTTEAEVERASTAFHLFSPPKIHTRNSALKFDPPKTI</sequence>
<organism evidence="1 2">
    <name type="scientific">Paramuricea clavata</name>
    <name type="common">Red gorgonian</name>
    <name type="synonym">Violescent sea-whip</name>
    <dbReference type="NCBI Taxonomy" id="317549"/>
    <lineage>
        <taxon>Eukaryota</taxon>
        <taxon>Metazoa</taxon>
        <taxon>Cnidaria</taxon>
        <taxon>Anthozoa</taxon>
        <taxon>Octocorallia</taxon>
        <taxon>Malacalcyonacea</taxon>
        <taxon>Plexauridae</taxon>
        <taxon>Paramuricea</taxon>
    </lineage>
</organism>
<dbReference type="EMBL" id="CACRXK020000518">
    <property type="protein sequence ID" value="CAB3982577.1"/>
    <property type="molecule type" value="Genomic_DNA"/>
</dbReference>
<protein>
    <submittedName>
        <fullName evidence="1">Uncharacterized protein</fullName>
    </submittedName>
</protein>
<dbReference type="OrthoDB" id="5989442at2759"/>
<gene>
    <name evidence="1" type="ORF">PACLA_8A048243</name>
</gene>